<evidence type="ECO:0000256" key="3">
    <source>
        <dbReference type="ARBA" id="ARBA00012057"/>
    </source>
</evidence>
<keyword evidence="4" id="KW-0414">Isoprene biosynthesis</keyword>
<dbReference type="UniPathway" id="UPA00059">
    <property type="reaction ID" value="UER00104"/>
</dbReference>
<organism evidence="8 9">
    <name type="scientific">Pseudoroseicyclus tamaricis</name>
    <dbReference type="NCBI Taxonomy" id="2705421"/>
    <lineage>
        <taxon>Bacteria</taxon>
        <taxon>Pseudomonadati</taxon>
        <taxon>Pseudomonadota</taxon>
        <taxon>Alphaproteobacteria</taxon>
        <taxon>Rhodobacterales</taxon>
        <taxon>Paracoccaceae</taxon>
        <taxon>Pseudoroseicyclus</taxon>
    </lineage>
</organism>
<dbReference type="InterPro" id="IPR000086">
    <property type="entry name" value="NUDIX_hydrolase_dom"/>
</dbReference>
<keyword evidence="5 8" id="KW-0413">Isomerase</keyword>
<dbReference type="GO" id="GO:0050992">
    <property type="term" value="P:dimethylallyl diphosphate biosynthetic process"/>
    <property type="evidence" value="ECO:0007669"/>
    <property type="project" value="UniProtKB-UniPathway"/>
</dbReference>
<dbReference type="Proteomes" id="UP000474757">
    <property type="component" value="Unassembled WGS sequence"/>
</dbReference>
<dbReference type="Pfam" id="PF00293">
    <property type="entry name" value="NUDIX"/>
    <property type="match status" value="1"/>
</dbReference>
<dbReference type="EMBL" id="JAAGAB010000003">
    <property type="protein sequence ID" value="NDV02414.1"/>
    <property type="molecule type" value="Genomic_DNA"/>
</dbReference>
<dbReference type="PIRSF" id="PIRSF018427">
    <property type="entry name" value="Isopntndiph_ism"/>
    <property type="match status" value="1"/>
</dbReference>
<comment type="caution">
    <text evidence="8">The sequence shown here is derived from an EMBL/GenBank/DDBJ whole genome shotgun (WGS) entry which is preliminary data.</text>
</comment>
<dbReference type="SUPFAM" id="SSF55811">
    <property type="entry name" value="Nudix"/>
    <property type="match status" value="1"/>
</dbReference>
<evidence type="ECO:0000256" key="5">
    <source>
        <dbReference type="ARBA" id="ARBA00023235"/>
    </source>
</evidence>
<name>A0A6B2K1Q2_9RHOB</name>
<dbReference type="InterPro" id="IPR015797">
    <property type="entry name" value="NUDIX_hydrolase-like_dom_sf"/>
</dbReference>
<proteinExistence type="inferred from homology"/>
<dbReference type="AlphaFoldDB" id="A0A6B2K1Q2"/>
<evidence type="ECO:0000256" key="2">
    <source>
        <dbReference type="ARBA" id="ARBA00007579"/>
    </source>
</evidence>
<feature type="active site" evidence="6">
    <location>
        <position position="59"/>
    </location>
</feature>
<evidence type="ECO:0000259" key="7">
    <source>
        <dbReference type="PROSITE" id="PS51462"/>
    </source>
</evidence>
<protein>
    <recommendedName>
        <fullName evidence="3">isopentenyl-diphosphate Delta-isomerase</fullName>
        <ecNumber evidence="3">5.3.3.2</ecNumber>
    </recommendedName>
</protein>
<evidence type="ECO:0000256" key="1">
    <source>
        <dbReference type="ARBA" id="ARBA00004826"/>
    </source>
</evidence>
<dbReference type="Gene3D" id="3.90.79.10">
    <property type="entry name" value="Nucleoside Triphosphate Pyrophosphohydrolase"/>
    <property type="match status" value="1"/>
</dbReference>
<dbReference type="GO" id="GO:0005737">
    <property type="term" value="C:cytoplasm"/>
    <property type="evidence" value="ECO:0007669"/>
    <property type="project" value="TreeGrafter"/>
</dbReference>
<evidence type="ECO:0000256" key="4">
    <source>
        <dbReference type="ARBA" id="ARBA00023229"/>
    </source>
</evidence>
<feature type="active site" evidence="6">
    <location>
        <position position="107"/>
    </location>
</feature>
<accession>A0A6B2K1Q2</accession>
<evidence type="ECO:0000256" key="6">
    <source>
        <dbReference type="PIRSR" id="PIRSR018427-1"/>
    </source>
</evidence>
<dbReference type="PROSITE" id="PS51462">
    <property type="entry name" value="NUDIX"/>
    <property type="match status" value="1"/>
</dbReference>
<evidence type="ECO:0000313" key="8">
    <source>
        <dbReference type="EMBL" id="NDV02414.1"/>
    </source>
</evidence>
<feature type="domain" description="Nudix hydrolase" evidence="7">
    <location>
        <begin position="23"/>
        <end position="157"/>
    </location>
</feature>
<comment type="similarity">
    <text evidence="2">Belongs to the IPP isomerase type 1 family.</text>
</comment>
<sequence>MIPAWREGRLQPVEKLQVHREGLRHLAVSVFVNHRETTLIQRRADGKYHTPGCWANACCTHPAWGEAPEDCARRRVGEELGLKVGPLRHRGQVTYRADVGGGLIEHEVVEIFSAELPEPVEPRPDPDEVSQTRWITWDALEGEIAAAPERFVPWLRIYLADHRALLTG</sequence>
<dbReference type="InterPro" id="IPR011876">
    <property type="entry name" value="IsopentenylPP_isomerase_typ1"/>
</dbReference>
<dbReference type="PANTHER" id="PTHR10885">
    <property type="entry name" value="ISOPENTENYL-DIPHOSPHATE DELTA-ISOMERASE"/>
    <property type="match status" value="1"/>
</dbReference>
<dbReference type="NCBIfam" id="NF002995">
    <property type="entry name" value="PRK03759.1"/>
    <property type="match status" value="1"/>
</dbReference>
<evidence type="ECO:0000313" key="9">
    <source>
        <dbReference type="Proteomes" id="UP000474757"/>
    </source>
</evidence>
<keyword evidence="9" id="KW-1185">Reference proteome</keyword>
<reference evidence="8 9" key="1">
    <citation type="submission" date="2020-02" db="EMBL/GenBank/DDBJ databases">
        <title>Pseudoroseicyclus tamarix, sp. nov., isolated from offshore sediment of a Tamarix chinensis forest.</title>
        <authorList>
            <person name="Gai Y."/>
        </authorList>
    </citation>
    <scope>NUCLEOTIDE SEQUENCE [LARGE SCALE GENOMIC DNA]</scope>
    <source>
        <strain evidence="8 9">CLL3-39</strain>
    </source>
</reference>
<dbReference type="CDD" id="cd02885">
    <property type="entry name" value="NUDIX_IPP_Isomerase"/>
    <property type="match status" value="1"/>
</dbReference>
<dbReference type="GO" id="GO:0009240">
    <property type="term" value="P:isopentenyl diphosphate biosynthetic process"/>
    <property type="evidence" value="ECO:0007669"/>
    <property type="project" value="TreeGrafter"/>
</dbReference>
<dbReference type="GO" id="GO:0004452">
    <property type="term" value="F:isopentenyl-diphosphate delta-isomerase activity"/>
    <property type="evidence" value="ECO:0007669"/>
    <property type="project" value="UniProtKB-EC"/>
</dbReference>
<gene>
    <name evidence="8" type="primary">idi</name>
    <name evidence="8" type="ORF">GZA08_15695</name>
</gene>
<dbReference type="EC" id="5.3.3.2" evidence="3"/>
<comment type="pathway">
    <text evidence="1">Isoprenoid biosynthesis; dimethylallyl diphosphate biosynthesis; dimethylallyl diphosphate from isopentenyl diphosphate: step 1/1.</text>
</comment>
<dbReference type="PANTHER" id="PTHR10885:SF0">
    <property type="entry name" value="ISOPENTENYL-DIPHOSPHATE DELTA-ISOMERASE"/>
    <property type="match status" value="1"/>
</dbReference>